<dbReference type="EMBL" id="CM042027">
    <property type="protein sequence ID" value="KAI3802181.1"/>
    <property type="molecule type" value="Genomic_DNA"/>
</dbReference>
<organism evidence="1 2">
    <name type="scientific">Smallanthus sonchifolius</name>
    <dbReference type="NCBI Taxonomy" id="185202"/>
    <lineage>
        <taxon>Eukaryota</taxon>
        <taxon>Viridiplantae</taxon>
        <taxon>Streptophyta</taxon>
        <taxon>Embryophyta</taxon>
        <taxon>Tracheophyta</taxon>
        <taxon>Spermatophyta</taxon>
        <taxon>Magnoliopsida</taxon>
        <taxon>eudicotyledons</taxon>
        <taxon>Gunneridae</taxon>
        <taxon>Pentapetalae</taxon>
        <taxon>asterids</taxon>
        <taxon>campanulids</taxon>
        <taxon>Asterales</taxon>
        <taxon>Asteraceae</taxon>
        <taxon>Asteroideae</taxon>
        <taxon>Heliantheae alliance</taxon>
        <taxon>Millerieae</taxon>
        <taxon>Smallanthus</taxon>
    </lineage>
</organism>
<sequence>MYLGVPIHPHPQLSIFFPLLLRPRKANSQNPHSEIAHPNPQPSLNHQEIGHLHFLHQAHQFQVRTMLTSFSACFQIRL</sequence>
<proteinExistence type="predicted"/>
<evidence type="ECO:0000313" key="2">
    <source>
        <dbReference type="Proteomes" id="UP001056120"/>
    </source>
</evidence>
<comment type="caution">
    <text evidence="1">The sequence shown here is derived from an EMBL/GenBank/DDBJ whole genome shotgun (WGS) entry which is preliminary data.</text>
</comment>
<dbReference type="Proteomes" id="UP001056120">
    <property type="component" value="Linkage Group LG10"/>
</dbReference>
<evidence type="ECO:0000313" key="1">
    <source>
        <dbReference type="EMBL" id="KAI3802181.1"/>
    </source>
</evidence>
<accession>A0ACB9I3Y3</accession>
<reference evidence="1 2" key="2">
    <citation type="journal article" date="2022" name="Mol. Ecol. Resour.">
        <title>The genomes of chicory, endive, great burdock and yacon provide insights into Asteraceae paleo-polyploidization history and plant inulin production.</title>
        <authorList>
            <person name="Fan W."/>
            <person name="Wang S."/>
            <person name="Wang H."/>
            <person name="Wang A."/>
            <person name="Jiang F."/>
            <person name="Liu H."/>
            <person name="Zhao H."/>
            <person name="Xu D."/>
            <person name="Zhang Y."/>
        </authorList>
    </citation>
    <scope>NUCLEOTIDE SEQUENCE [LARGE SCALE GENOMIC DNA]</scope>
    <source>
        <strain evidence="2">cv. Yunnan</strain>
        <tissue evidence="1">Leaves</tissue>
    </source>
</reference>
<keyword evidence="2" id="KW-1185">Reference proteome</keyword>
<gene>
    <name evidence="1" type="ORF">L1987_30311</name>
</gene>
<reference evidence="2" key="1">
    <citation type="journal article" date="2022" name="Mol. Ecol. Resour.">
        <title>The genomes of chicory, endive, great burdock and yacon provide insights into Asteraceae palaeo-polyploidization history and plant inulin production.</title>
        <authorList>
            <person name="Fan W."/>
            <person name="Wang S."/>
            <person name="Wang H."/>
            <person name="Wang A."/>
            <person name="Jiang F."/>
            <person name="Liu H."/>
            <person name="Zhao H."/>
            <person name="Xu D."/>
            <person name="Zhang Y."/>
        </authorList>
    </citation>
    <scope>NUCLEOTIDE SEQUENCE [LARGE SCALE GENOMIC DNA]</scope>
    <source>
        <strain evidence="2">cv. Yunnan</strain>
    </source>
</reference>
<protein>
    <submittedName>
        <fullName evidence="1">Uncharacterized protein</fullName>
    </submittedName>
</protein>
<name>A0ACB9I3Y3_9ASTR</name>